<dbReference type="Proteomes" id="UP000295729">
    <property type="component" value="Unassembled WGS sequence"/>
</dbReference>
<organism evidence="2 3">
    <name type="scientific">Marinomonas communis</name>
    <dbReference type="NCBI Taxonomy" id="28254"/>
    <lineage>
        <taxon>Bacteria</taxon>
        <taxon>Pseudomonadati</taxon>
        <taxon>Pseudomonadota</taxon>
        <taxon>Gammaproteobacteria</taxon>
        <taxon>Oceanospirillales</taxon>
        <taxon>Oceanospirillaceae</taxon>
        <taxon>Marinomonas</taxon>
    </lineage>
</organism>
<dbReference type="CDD" id="cd07750">
    <property type="entry name" value="PolyPPase_VTC_like"/>
    <property type="match status" value="1"/>
</dbReference>
<keyword evidence="3" id="KW-1185">Reference proteome</keyword>
<dbReference type="InterPro" id="IPR042267">
    <property type="entry name" value="VTC_sf"/>
</dbReference>
<dbReference type="EMBL" id="SNZA01000006">
    <property type="protein sequence ID" value="TDR06248.1"/>
    <property type="molecule type" value="Genomic_DNA"/>
</dbReference>
<proteinExistence type="predicted"/>
<reference evidence="2 3" key="1">
    <citation type="submission" date="2019-03" db="EMBL/GenBank/DDBJ databases">
        <title>Genomic Encyclopedia of Type Strains, Phase IV (KMG-IV): sequencing the most valuable type-strain genomes for metagenomic binning, comparative biology and taxonomic classification.</title>
        <authorList>
            <person name="Goeker M."/>
        </authorList>
    </citation>
    <scope>NUCLEOTIDE SEQUENCE [LARGE SCALE GENOMIC DNA]</scope>
    <source>
        <strain evidence="2 3">DSM 5604</strain>
    </source>
</reference>
<feature type="domain" description="VTC" evidence="1">
    <location>
        <begin position="8"/>
        <end position="228"/>
    </location>
</feature>
<evidence type="ECO:0000313" key="2">
    <source>
        <dbReference type="EMBL" id="TDR06248.1"/>
    </source>
</evidence>
<dbReference type="Gene3D" id="3.20.100.30">
    <property type="entry name" value="VTC, catalytic tunnel domain"/>
    <property type="match status" value="1"/>
</dbReference>
<evidence type="ECO:0000313" key="3">
    <source>
        <dbReference type="Proteomes" id="UP000295729"/>
    </source>
</evidence>
<dbReference type="AlphaFoldDB" id="A0A4R6X1H1"/>
<dbReference type="InterPro" id="IPR018966">
    <property type="entry name" value="VTC_domain"/>
</dbReference>
<sequence length="236" mass="28415">MSKTLKVQRHEVKFYISYADYEYARHLLATLMQRDPHQKDERGYFIRSLYFDDDYDTSVEEKLDGIEHRDKYRLRTYDPTLDWVKLERKRKHNQFVNKSSVRLSKAEALQMIDGDVDFLLEKDSQSARSIYFDLKRKFIRPKVIVDYDREVYMLDYNEIRVTFDKNIRVNTSDLDLFNPDLETQTLQRPDTIIMEVKFNTCLPSWFPTLLKFDGTTAMAISKYCQGRMHMREFYGD</sequence>
<protein>
    <submittedName>
        <fullName evidence="2">VTC domain-containing protein</fullName>
    </submittedName>
</protein>
<evidence type="ECO:0000259" key="1">
    <source>
        <dbReference type="Pfam" id="PF09359"/>
    </source>
</evidence>
<comment type="caution">
    <text evidence="2">The sequence shown here is derived from an EMBL/GenBank/DDBJ whole genome shotgun (WGS) entry which is preliminary data.</text>
</comment>
<accession>A0A4R6X1H1</accession>
<name>A0A4R6X1H1_9GAMM</name>
<dbReference type="OrthoDB" id="9800181at2"/>
<dbReference type="GO" id="GO:0006799">
    <property type="term" value="P:polyphosphate biosynthetic process"/>
    <property type="evidence" value="ECO:0007669"/>
    <property type="project" value="UniProtKB-ARBA"/>
</dbReference>
<dbReference type="Pfam" id="PF09359">
    <property type="entry name" value="VTC"/>
    <property type="match status" value="1"/>
</dbReference>
<gene>
    <name evidence="2" type="ORF">C8D85_3178</name>
</gene>
<dbReference type="RefSeq" id="WP_133564562.1">
    <property type="nucleotide sequence ID" value="NZ_JAJGNH010000005.1"/>
</dbReference>